<reference evidence="1" key="1">
    <citation type="submission" date="2014-11" db="EMBL/GenBank/DDBJ databases">
        <authorList>
            <person name="Amaro Gonzalez C."/>
        </authorList>
    </citation>
    <scope>NUCLEOTIDE SEQUENCE</scope>
</reference>
<dbReference type="EMBL" id="GBXM01090844">
    <property type="protein sequence ID" value="JAH17733.1"/>
    <property type="molecule type" value="Transcribed_RNA"/>
</dbReference>
<reference evidence="1" key="2">
    <citation type="journal article" date="2015" name="Fish Shellfish Immunol.">
        <title>Early steps in the European eel (Anguilla anguilla)-Vibrio vulnificus interaction in the gills: Role of the RtxA13 toxin.</title>
        <authorList>
            <person name="Callol A."/>
            <person name="Pajuelo D."/>
            <person name="Ebbesson L."/>
            <person name="Teles M."/>
            <person name="MacKenzie S."/>
            <person name="Amaro C."/>
        </authorList>
    </citation>
    <scope>NUCLEOTIDE SEQUENCE</scope>
</reference>
<protein>
    <submittedName>
        <fullName evidence="1">Uncharacterized protein</fullName>
    </submittedName>
</protein>
<accession>A0A0E9QNV8</accession>
<sequence>MEQAHTAVFRQDCGVQLRREGIHDSESHCDPKFSHHLQSSR</sequence>
<proteinExistence type="predicted"/>
<evidence type="ECO:0000313" key="1">
    <source>
        <dbReference type="EMBL" id="JAH17733.1"/>
    </source>
</evidence>
<organism evidence="1">
    <name type="scientific">Anguilla anguilla</name>
    <name type="common">European freshwater eel</name>
    <name type="synonym">Muraena anguilla</name>
    <dbReference type="NCBI Taxonomy" id="7936"/>
    <lineage>
        <taxon>Eukaryota</taxon>
        <taxon>Metazoa</taxon>
        <taxon>Chordata</taxon>
        <taxon>Craniata</taxon>
        <taxon>Vertebrata</taxon>
        <taxon>Euteleostomi</taxon>
        <taxon>Actinopterygii</taxon>
        <taxon>Neopterygii</taxon>
        <taxon>Teleostei</taxon>
        <taxon>Anguilliformes</taxon>
        <taxon>Anguillidae</taxon>
        <taxon>Anguilla</taxon>
    </lineage>
</organism>
<dbReference type="AlphaFoldDB" id="A0A0E9QNV8"/>
<name>A0A0E9QNV8_ANGAN</name>